<comment type="subcellular location">
    <subcellularLocation>
        <location evidence="6">Cell membrane</location>
        <topology evidence="6">Multi-pass membrane protein</topology>
    </subcellularLocation>
    <subcellularLocation>
        <location evidence="1">Membrane</location>
    </subcellularLocation>
</comment>
<keyword evidence="8" id="KW-1185">Reference proteome</keyword>
<dbReference type="Pfam" id="PF02104">
    <property type="entry name" value="SURF1"/>
    <property type="match status" value="1"/>
</dbReference>
<evidence type="ECO:0000313" key="7">
    <source>
        <dbReference type="EMBL" id="ACB36079.1"/>
    </source>
</evidence>
<dbReference type="InterPro" id="IPR045214">
    <property type="entry name" value="Surf1/Surf4"/>
</dbReference>
<comment type="similarity">
    <text evidence="2 6">Belongs to the SURF1 family.</text>
</comment>
<dbReference type="CDD" id="cd06662">
    <property type="entry name" value="SURF1"/>
    <property type="match status" value="1"/>
</dbReference>
<evidence type="ECO:0000256" key="4">
    <source>
        <dbReference type="ARBA" id="ARBA00022989"/>
    </source>
</evidence>
<feature type="transmembrane region" description="Helical" evidence="6">
    <location>
        <begin position="216"/>
        <end position="236"/>
    </location>
</feature>
<dbReference type="PROSITE" id="PS50895">
    <property type="entry name" value="SURF1"/>
    <property type="match status" value="1"/>
</dbReference>
<keyword evidence="6" id="KW-1003">Cell membrane</keyword>
<keyword evidence="3 6" id="KW-0812">Transmembrane</keyword>
<keyword evidence="4 6" id="KW-1133">Transmembrane helix</keyword>
<reference evidence="7 8" key="1">
    <citation type="submission" date="2008-03" db="EMBL/GenBank/DDBJ databases">
        <title>Complete sequence of Leptothrix cholodnii SP-6.</title>
        <authorList>
            <consortium name="US DOE Joint Genome Institute"/>
            <person name="Copeland A."/>
            <person name="Lucas S."/>
            <person name="Lapidus A."/>
            <person name="Glavina del Rio T."/>
            <person name="Dalin E."/>
            <person name="Tice H."/>
            <person name="Bruce D."/>
            <person name="Goodwin L."/>
            <person name="Pitluck S."/>
            <person name="Chertkov O."/>
            <person name="Brettin T."/>
            <person name="Detter J.C."/>
            <person name="Han C."/>
            <person name="Kuske C.R."/>
            <person name="Schmutz J."/>
            <person name="Larimer F."/>
            <person name="Land M."/>
            <person name="Hauser L."/>
            <person name="Kyrpides N."/>
            <person name="Lykidis A."/>
            <person name="Emerson D."/>
            <person name="Richardson P."/>
        </authorList>
    </citation>
    <scope>NUCLEOTIDE SEQUENCE [LARGE SCALE GENOMIC DNA]</scope>
    <source>
        <strain evidence="8">ATCC 51168 / LMG 8142 / SP-6</strain>
    </source>
</reference>
<evidence type="ECO:0000256" key="5">
    <source>
        <dbReference type="ARBA" id="ARBA00023136"/>
    </source>
</evidence>
<dbReference type="InterPro" id="IPR002994">
    <property type="entry name" value="Surf1/Shy1"/>
</dbReference>
<comment type="caution">
    <text evidence="6">Lacks conserved residue(s) required for the propagation of feature annotation.</text>
</comment>
<evidence type="ECO:0000256" key="6">
    <source>
        <dbReference type="RuleBase" id="RU363076"/>
    </source>
</evidence>
<dbReference type="PANTHER" id="PTHR23427">
    <property type="entry name" value="SURFEIT LOCUS PROTEIN"/>
    <property type="match status" value="1"/>
</dbReference>
<evidence type="ECO:0000256" key="1">
    <source>
        <dbReference type="ARBA" id="ARBA00004370"/>
    </source>
</evidence>
<proteinExistence type="inferred from homology"/>
<dbReference type="Proteomes" id="UP000001693">
    <property type="component" value="Chromosome"/>
</dbReference>
<evidence type="ECO:0000313" key="8">
    <source>
        <dbReference type="Proteomes" id="UP000001693"/>
    </source>
</evidence>
<protein>
    <recommendedName>
        <fullName evidence="6">SURF1-like protein</fullName>
    </recommendedName>
</protein>
<dbReference type="eggNOG" id="COG3346">
    <property type="taxonomic scope" value="Bacteria"/>
</dbReference>
<evidence type="ECO:0000256" key="2">
    <source>
        <dbReference type="ARBA" id="ARBA00007165"/>
    </source>
</evidence>
<accession>B1Y6Q1</accession>
<organism evidence="7 8">
    <name type="scientific">Leptothrix cholodnii (strain ATCC 51168 / LMG 8142 / SP-6)</name>
    <name type="common">Leptothrix discophora (strain SP-6)</name>
    <dbReference type="NCBI Taxonomy" id="395495"/>
    <lineage>
        <taxon>Bacteria</taxon>
        <taxon>Pseudomonadati</taxon>
        <taxon>Pseudomonadota</taxon>
        <taxon>Betaproteobacteria</taxon>
        <taxon>Burkholderiales</taxon>
        <taxon>Sphaerotilaceae</taxon>
        <taxon>Leptothrix</taxon>
    </lineage>
</organism>
<dbReference type="PANTHER" id="PTHR23427:SF2">
    <property type="entry name" value="SURFEIT LOCUS PROTEIN 1"/>
    <property type="match status" value="1"/>
</dbReference>
<dbReference type="EMBL" id="CP001013">
    <property type="protein sequence ID" value="ACB36079.1"/>
    <property type="molecule type" value="Genomic_DNA"/>
</dbReference>
<dbReference type="GO" id="GO:0005886">
    <property type="term" value="C:plasma membrane"/>
    <property type="evidence" value="ECO:0007669"/>
    <property type="project" value="UniProtKB-SubCell"/>
</dbReference>
<keyword evidence="5 6" id="KW-0472">Membrane</keyword>
<dbReference type="HOGENOM" id="CLU_047737_2_0_4"/>
<dbReference type="AlphaFoldDB" id="B1Y6Q1"/>
<dbReference type="RefSeq" id="WP_012348826.1">
    <property type="nucleotide sequence ID" value="NC_010524.1"/>
</dbReference>
<evidence type="ECO:0000256" key="3">
    <source>
        <dbReference type="ARBA" id="ARBA00022692"/>
    </source>
</evidence>
<dbReference type="STRING" id="395495.Lcho_3825"/>
<sequence precursor="true">MRANYSTPSPRRWLILLAALLVCGLTARLGFWQLDRGDQKSRLQTQIETRQQLPPLDRSELAPDADTAATQFDRQVQLQGRWVPQGTVFLENRQMHGRPGFFVVTPLLLDHGDAVMVQRGWVPRDGLDRTRLPEIATPDGLQTLRGRMAPPPARLYDFGDAGSGPIRQNLDLAAHAGSLGLRLRPWSVLQTDPVAASESPLQRDWPSPATGVQKHLGYATQWFALSALTAGLYVWFQLVRPRLRRRAEPLV</sequence>
<dbReference type="KEGG" id="lch:Lcho_3825"/>
<dbReference type="OrthoDB" id="9789940at2"/>
<name>B1Y6Q1_LEPCP</name>
<gene>
    <name evidence="7" type="ordered locus">Lcho_3825</name>
</gene>